<sequence>MREDVDRFVSVFPNETPATIGAPSRREVRSPIVIDPLAISTLQISSIDRSSRRADVLTKTFDAVRRSKAHRAQKCCGIRSVWSKDAIPLRQAGHRSRRPRPCTKHEMRVGATDGEAVQIS</sequence>
<dbReference type="EMBL" id="NPKJ01000031">
    <property type="protein sequence ID" value="PAQ10283.1"/>
    <property type="molecule type" value="Genomic_DNA"/>
</dbReference>
<reference evidence="2 3" key="1">
    <citation type="submission" date="2017-08" db="EMBL/GenBank/DDBJ databases">
        <title>Mesorhizobium wenxinae sp. nov., a novel rhizobial species isolated from root nodules of chickpea (Cicer arietinum L.).</title>
        <authorList>
            <person name="Zhang J."/>
        </authorList>
    </citation>
    <scope>NUCLEOTIDE SEQUENCE [LARGE SCALE GENOMIC DNA]</scope>
    <source>
        <strain evidence="2 3">SDW018</strain>
    </source>
</reference>
<keyword evidence="3" id="KW-1185">Reference proteome</keyword>
<proteinExistence type="predicted"/>
<feature type="compositionally biased region" description="Basic residues" evidence="1">
    <location>
        <begin position="92"/>
        <end position="102"/>
    </location>
</feature>
<feature type="region of interest" description="Disordered" evidence="1">
    <location>
        <begin position="90"/>
        <end position="120"/>
    </location>
</feature>
<comment type="caution">
    <text evidence="2">The sequence shown here is derived from an EMBL/GenBank/DDBJ whole genome shotgun (WGS) entry which is preliminary data.</text>
</comment>
<gene>
    <name evidence="2" type="ORF">CIT26_09020</name>
</gene>
<evidence type="ECO:0000313" key="2">
    <source>
        <dbReference type="EMBL" id="PAQ10283.1"/>
    </source>
</evidence>
<protein>
    <submittedName>
        <fullName evidence="2">Uncharacterized protein</fullName>
    </submittedName>
</protein>
<accession>A0A271LQ87</accession>
<name>A0A271LQ87_9HYPH</name>
<dbReference type="AlphaFoldDB" id="A0A271LQ87"/>
<evidence type="ECO:0000256" key="1">
    <source>
        <dbReference type="SAM" id="MobiDB-lite"/>
    </source>
</evidence>
<evidence type="ECO:0000313" key="3">
    <source>
        <dbReference type="Proteomes" id="UP000216442"/>
    </source>
</evidence>
<dbReference type="Proteomes" id="UP000216442">
    <property type="component" value="Unassembled WGS sequence"/>
</dbReference>
<organism evidence="2 3">
    <name type="scientific">Mesorhizobium temperatum</name>
    <dbReference type="NCBI Taxonomy" id="241416"/>
    <lineage>
        <taxon>Bacteria</taxon>
        <taxon>Pseudomonadati</taxon>
        <taxon>Pseudomonadota</taxon>
        <taxon>Alphaproteobacteria</taxon>
        <taxon>Hyphomicrobiales</taxon>
        <taxon>Phyllobacteriaceae</taxon>
        <taxon>Mesorhizobium</taxon>
    </lineage>
</organism>